<dbReference type="GO" id="GO:0008270">
    <property type="term" value="F:zinc ion binding"/>
    <property type="evidence" value="ECO:0007669"/>
    <property type="project" value="InterPro"/>
</dbReference>
<organism evidence="10 11">
    <name type="scientific">Glarea lozoyensis (strain ATCC 20868 / MF5171)</name>
    <dbReference type="NCBI Taxonomy" id="1116229"/>
    <lineage>
        <taxon>Eukaryota</taxon>
        <taxon>Fungi</taxon>
        <taxon>Dikarya</taxon>
        <taxon>Ascomycota</taxon>
        <taxon>Pezizomycotina</taxon>
        <taxon>Leotiomycetes</taxon>
        <taxon>Helotiales</taxon>
        <taxon>Helotiaceae</taxon>
        <taxon>Glarea</taxon>
    </lineage>
</organism>
<feature type="domain" description="Zn(2)-C6 fungal-type" evidence="9">
    <location>
        <begin position="50"/>
        <end position="81"/>
    </location>
</feature>
<keyword evidence="11" id="KW-1185">Reference proteome</keyword>
<reference evidence="10 11" key="1">
    <citation type="journal article" date="2013" name="BMC Genomics">
        <title>Genomics-driven discovery of the pneumocandin biosynthetic gene cluster in the fungus Glarea lozoyensis.</title>
        <authorList>
            <person name="Chen L."/>
            <person name="Yue Q."/>
            <person name="Zhang X."/>
            <person name="Xiang M."/>
            <person name="Wang C."/>
            <person name="Li S."/>
            <person name="Che Y."/>
            <person name="Ortiz-Lopez F.J."/>
            <person name="Bills G.F."/>
            <person name="Liu X."/>
            <person name="An Z."/>
        </authorList>
    </citation>
    <scope>NUCLEOTIDE SEQUENCE [LARGE SCALE GENOMIC DNA]</scope>
    <source>
        <strain evidence="11">ATCC 20868 / MF5171</strain>
    </source>
</reference>
<dbReference type="Gene3D" id="4.10.240.10">
    <property type="entry name" value="Zn(2)-C6 fungal-type DNA-binding domain"/>
    <property type="match status" value="1"/>
</dbReference>
<feature type="compositionally biased region" description="Low complexity" evidence="8">
    <location>
        <begin position="18"/>
        <end position="32"/>
    </location>
</feature>
<dbReference type="Proteomes" id="UP000016922">
    <property type="component" value="Unassembled WGS sequence"/>
</dbReference>
<dbReference type="OMA" id="TFWGCFT"/>
<dbReference type="PANTHER" id="PTHR31313:SF4">
    <property type="entry name" value="CONIDIAL DEVELOPMENT PROTEIN FLUFFY"/>
    <property type="match status" value="1"/>
</dbReference>
<dbReference type="Pfam" id="PF00172">
    <property type="entry name" value="Zn_clus"/>
    <property type="match status" value="1"/>
</dbReference>
<keyword evidence="3" id="KW-0862">Zinc</keyword>
<dbReference type="AlphaFoldDB" id="S3DFL4"/>
<evidence type="ECO:0000259" key="9">
    <source>
        <dbReference type="PROSITE" id="PS50048"/>
    </source>
</evidence>
<evidence type="ECO:0000256" key="3">
    <source>
        <dbReference type="ARBA" id="ARBA00022833"/>
    </source>
</evidence>
<keyword evidence="7" id="KW-0539">Nucleus</keyword>
<evidence type="ECO:0000256" key="8">
    <source>
        <dbReference type="SAM" id="MobiDB-lite"/>
    </source>
</evidence>
<dbReference type="CDD" id="cd00067">
    <property type="entry name" value="GAL4"/>
    <property type="match status" value="1"/>
</dbReference>
<dbReference type="InterPro" id="IPR001138">
    <property type="entry name" value="Zn2Cys6_DnaBD"/>
</dbReference>
<keyword evidence="5 10" id="KW-0238">DNA-binding</keyword>
<evidence type="ECO:0000256" key="1">
    <source>
        <dbReference type="ARBA" id="ARBA00004123"/>
    </source>
</evidence>
<evidence type="ECO:0000256" key="4">
    <source>
        <dbReference type="ARBA" id="ARBA00023015"/>
    </source>
</evidence>
<gene>
    <name evidence="10" type="ORF">GLAREA_05252</name>
</gene>
<evidence type="ECO:0000256" key="2">
    <source>
        <dbReference type="ARBA" id="ARBA00022723"/>
    </source>
</evidence>
<dbReference type="PROSITE" id="PS00463">
    <property type="entry name" value="ZN2_CY6_FUNGAL_1"/>
    <property type="match status" value="1"/>
</dbReference>
<evidence type="ECO:0000256" key="6">
    <source>
        <dbReference type="ARBA" id="ARBA00023163"/>
    </source>
</evidence>
<dbReference type="Pfam" id="PF04082">
    <property type="entry name" value="Fungal_trans"/>
    <property type="match status" value="1"/>
</dbReference>
<dbReference type="InterPro" id="IPR051615">
    <property type="entry name" value="Transcr_Regulatory_Elem"/>
</dbReference>
<evidence type="ECO:0000256" key="5">
    <source>
        <dbReference type="ARBA" id="ARBA00023125"/>
    </source>
</evidence>
<dbReference type="eggNOG" id="ENOG502SHQK">
    <property type="taxonomic scope" value="Eukaryota"/>
</dbReference>
<dbReference type="PROSITE" id="PS50048">
    <property type="entry name" value="ZN2_CY6_FUNGAL_2"/>
    <property type="match status" value="1"/>
</dbReference>
<evidence type="ECO:0000313" key="11">
    <source>
        <dbReference type="Proteomes" id="UP000016922"/>
    </source>
</evidence>
<comment type="subcellular location">
    <subcellularLocation>
        <location evidence="1">Nucleus</location>
    </subcellularLocation>
</comment>
<dbReference type="SUPFAM" id="SSF57701">
    <property type="entry name" value="Zn2/Cys6 DNA-binding domain"/>
    <property type="match status" value="1"/>
</dbReference>
<sequence length="773" mass="86272">MNVQTQQPRSLLPKTEPSPHSASASPTHSAPSVTNNDIAQPAKRRCVSSACMPCRKRKSKCDGVQPSCHACTTVYGSECFYDIDSDHRRKGALKRDISQLKNDLGPRNAILDAIRNGSEADVDDIIQLIRTTQDENWDSIAESAKKIAQASAEKKPSAYLSGELDTFAVKTSTKPGETHQYGHTSNLHLLAEEPEGRISEVMQPGSWTNVTQDGELVQHLIQVYLAWGSPLYTFFSEELFMHGMEDRKMKYCTPLLVNAVLALGCHFSDRPEARANPSDPNSVGDHFYAEAERLFREDSRPCLTTVQSLGIMSLHQAMNNRDSSGWGLMCQTMGMVIELGLHKEAPPNGKITPSEAVARRITFWGAYFLQTVWAICVGRITLLPRTAIRMDKPSILEHLEKKPWKPHGHISYNEGSTSVEQAGFRHTLMLHTIYLCEFVDDIVQLFYAPRDRVTSRRLQAYHEKLQTWYRNLPEALAIKKDSPTLPQVICLHVYYHNCVIQLFRPFIKVSFLHSAVTPRQICQDSAVRISELLAVYEKTYGFGHMSFLITHCLMTAAVIHLVVMSGNNISKTVAVQTEKYIADIIRALHGIHHRFSIVERYLKAIRALVGRWFTNVPAKIAEALSEVDIGSPSSTSSSQPAANINQSINSSERKPSAPELFLPFSQFLNSNEPSRFGSQRQPQAQHNNELFWTPFPGASDGVPLALPQDPNPISQLMDISSMLDSGVDGDWPQLNRDGFTMGGEDEATFWNMNFDIHGAHDAGLAVNAGRVLH</sequence>
<feature type="compositionally biased region" description="Polar residues" evidence="8">
    <location>
        <begin position="639"/>
        <end position="650"/>
    </location>
</feature>
<keyword evidence="2" id="KW-0479">Metal-binding</keyword>
<evidence type="ECO:0000256" key="7">
    <source>
        <dbReference type="ARBA" id="ARBA00023242"/>
    </source>
</evidence>
<dbReference type="SMART" id="SM00066">
    <property type="entry name" value="GAL4"/>
    <property type="match status" value="1"/>
</dbReference>
<keyword evidence="4" id="KW-0805">Transcription regulation</keyword>
<dbReference type="InterPro" id="IPR036864">
    <property type="entry name" value="Zn2-C6_fun-type_DNA-bd_sf"/>
</dbReference>
<feature type="region of interest" description="Disordered" evidence="8">
    <location>
        <begin position="1"/>
        <end position="38"/>
    </location>
</feature>
<protein>
    <submittedName>
        <fullName evidence="10">Zn2/Cys6 DNA-binding protein</fullName>
    </submittedName>
</protein>
<dbReference type="GO" id="GO:0000981">
    <property type="term" value="F:DNA-binding transcription factor activity, RNA polymerase II-specific"/>
    <property type="evidence" value="ECO:0007669"/>
    <property type="project" value="InterPro"/>
</dbReference>
<dbReference type="OrthoDB" id="2162761at2759"/>
<dbReference type="GO" id="GO:0003677">
    <property type="term" value="F:DNA binding"/>
    <property type="evidence" value="ECO:0007669"/>
    <property type="project" value="UniProtKB-KW"/>
</dbReference>
<dbReference type="InterPro" id="IPR007219">
    <property type="entry name" value="XnlR_reg_dom"/>
</dbReference>
<dbReference type="GeneID" id="19464306"/>
<dbReference type="EMBL" id="KE145353">
    <property type="protein sequence ID" value="EPE35914.1"/>
    <property type="molecule type" value="Genomic_DNA"/>
</dbReference>
<dbReference type="HOGENOM" id="CLU_007003_0_2_1"/>
<evidence type="ECO:0000313" key="10">
    <source>
        <dbReference type="EMBL" id="EPE35914.1"/>
    </source>
</evidence>
<dbReference type="KEGG" id="glz:GLAREA_05252"/>
<accession>S3DFL4</accession>
<dbReference type="GO" id="GO:0005634">
    <property type="term" value="C:nucleus"/>
    <property type="evidence" value="ECO:0007669"/>
    <property type="project" value="UniProtKB-SubCell"/>
</dbReference>
<proteinExistence type="predicted"/>
<feature type="region of interest" description="Disordered" evidence="8">
    <location>
        <begin position="629"/>
        <end position="655"/>
    </location>
</feature>
<dbReference type="GO" id="GO:0006351">
    <property type="term" value="P:DNA-templated transcription"/>
    <property type="evidence" value="ECO:0007669"/>
    <property type="project" value="InterPro"/>
</dbReference>
<dbReference type="RefSeq" id="XP_008076732.1">
    <property type="nucleotide sequence ID" value="XM_008078541.1"/>
</dbReference>
<dbReference type="CDD" id="cd12148">
    <property type="entry name" value="fungal_TF_MHR"/>
    <property type="match status" value="1"/>
</dbReference>
<dbReference type="STRING" id="1116229.S3DFL4"/>
<name>S3DFL4_GLAL2</name>
<dbReference type="PANTHER" id="PTHR31313">
    <property type="entry name" value="TY1 ENHANCER ACTIVATOR"/>
    <property type="match status" value="1"/>
</dbReference>
<keyword evidence="6" id="KW-0804">Transcription</keyword>